<dbReference type="CDD" id="cd06223">
    <property type="entry name" value="PRTases_typeI"/>
    <property type="match status" value="1"/>
</dbReference>
<dbReference type="Proteomes" id="UP000460290">
    <property type="component" value="Unassembled WGS sequence"/>
</dbReference>
<sequence>MSAKQRLAEIVRPAVDLVYPPRCPLCGDAIAEQKGLCAPCWSKLVIPSEPSCASCQRPFRDSAASSNAMCAPCLANPPRHDGIAAGTLYNDASRKLILAFKHGRRIALADMLAKLIEARLPKLEGDWLIIPVPLHRTRLWARGFNQAGLLAQNLAKATGHQLVVDGLKRSKRTESLGGLGRKAREKALAGSIIINPVRQEQFAGAQILLVDDVLTSGATSDMCVKTLRRAKADRVVIACFARVLDEALEHRITPESETPEVRKPRAPRDE</sequence>
<dbReference type="InterPro" id="IPR000836">
    <property type="entry name" value="PRTase_dom"/>
</dbReference>
<feature type="domain" description="Double zinc ribbon" evidence="2">
    <location>
        <begin position="15"/>
        <end position="74"/>
    </location>
</feature>
<dbReference type="PANTHER" id="PTHR47505">
    <property type="entry name" value="DNA UTILIZATION PROTEIN YHGH"/>
    <property type="match status" value="1"/>
</dbReference>
<dbReference type="EMBL" id="WTYZ01000001">
    <property type="protein sequence ID" value="MXO83539.1"/>
    <property type="molecule type" value="Genomic_DNA"/>
</dbReference>
<dbReference type="PANTHER" id="PTHR47505:SF1">
    <property type="entry name" value="DNA UTILIZATION PROTEIN YHGH"/>
    <property type="match status" value="1"/>
</dbReference>
<dbReference type="OrthoDB" id="9779910at2"/>
<name>A0A844ZCJ2_9SPHN</name>
<gene>
    <name evidence="3" type="ORF">GRI35_09220</name>
</gene>
<dbReference type="InterPro" id="IPR029057">
    <property type="entry name" value="PRTase-like"/>
</dbReference>
<evidence type="ECO:0000313" key="3">
    <source>
        <dbReference type="EMBL" id="MXO83539.1"/>
    </source>
</evidence>
<keyword evidence="4" id="KW-1185">Reference proteome</keyword>
<dbReference type="AlphaFoldDB" id="A0A844ZCJ2"/>
<protein>
    <submittedName>
        <fullName evidence="3">ComF family protein</fullName>
    </submittedName>
</protein>
<accession>A0A844ZCJ2</accession>
<dbReference type="Gene3D" id="3.40.50.2020">
    <property type="match status" value="1"/>
</dbReference>
<evidence type="ECO:0000259" key="2">
    <source>
        <dbReference type="Pfam" id="PF18912"/>
    </source>
</evidence>
<evidence type="ECO:0000256" key="1">
    <source>
        <dbReference type="ARBA" id="ARBA00008007"/>
    </source>
</evidence>
<reference evidence="3 4" key="1">
    <citation type="submission" date="2019-12" db="EMBL/GenBank/DDBJ databases">
        <title>Genomic-based taxomic classification of the family Erythrobacteraceae.</title>
        <authorList>
            <person name="Xu L."/>
        </authorList>
    </citation>
    <scope>NUCLEOTIDE SEQUENCE [LARGE SCALE GENOMIC DNA]</scope>
    <source>
        <strain evidence="3 4">KCTC 42006</strain>
    </source>
</reference>
<dbReference type="RefSeq" id="WP_160613882.1">
    <property type="nucleotide sequence ID" value="NZ_WTYZ01000001.1"/>
</dbReference>
<dbReference type="Pfam" id="PF18912">
    <property type="entry name" value="DZR_2"/>
    <property type="match status" value="1"/>
</dbReference>
<comment type="caution">
    <text evidence="3">The sequence shown here is derived from an EMBL/GenBank/DDBJ whole genome shotgun (WGS) entry which is preliminary data.</text>
</comment>
<organism evidence="3 4">
    <name type="scientific">Pontixanthobacter aestiaquae</name>
    <dbReference type="NCBI Taxonomy" id="1509367"/>
    <lineage>
        <taxon>Bacteria</taxon>
        <taxon>Pseudomonadati</taxon>
        <taxon>Pseudomonadota</taxon>
        <taxon>Alphaproteobacteria</taxon>
        <taxon>Sphingomonadales</taxon>
        <taxon>Erythrobacteraceae</taxon>
        <taxon>Pontixanthobacter</taxon>
    </lineage>
</organism>
<dbReference type="SUPFAM" id="SSF53271">
    <property type="entry name" value="PRTase-like"/>
    <property type="match status" value="1"/>
</dbReference>
<dbReference type="InterPro" id="IPR051910">
    <property type="entry name" value="ComF/GntX_DNA_util-trans"/>
</dbReference>
<evidence type="ECO:0000313" key="4">
    <source>
        <dbReference type="Proteomes" id="UP000460290"/>
    </source>
</evidence>
<comment type="similarity">
    <text evidence="1">Belongs to the ComF/GntX family.</text>
</comment>
<proteinExistence type="inferred from homology"/>
<dbReference type="InterPro" id="IPR044005">
    <property type="entry name" value="DZR_2"/>
</dbReference>